<proteinExistence type="predicted"/>
<dbReference type="Proteomes" id="UP000198906">
    <property type="component" value="Unassembled WGS sequence"/>
</dbReference>
<evidence type="ECO:0000256" key="1">
    <source>
        <dbReference type="SAM" id="MobiDB-lite"/>
    </source>
</evidence>
<evidence type="ECO:0000313" key="3">
    <source>
        <dbReference type="Proteomes" id="UP000198906"/>
    </source>
</evidence>
<gene>
    <name evidence="2" type="ORF">GA0074694_3568</name>
</gene>
<dbReference type="RefSeq" id="WP_091459688.1">
    <property type="nucleotide sequence ID" value="NZ_FMHU01000002.1"/>
</dbReference>
<feature type="region of interest" description="Disordered" evidence="1">
    <location>
        <begin position="1"/>
        <end position="22"/>
    </location>
</feature>
<accession>A0A1C6S0X7</accession>
<keyword evidence="3" id="KW-1185">Reference proteome</keyword>
<reference evidence="3" key="1">
    <citation type="submission" date="2016-06" db="EMBL/GenBank/DDBJ databases">
        <authorList>
            <person name="Varghese N."/>
        </authorList>
    </citation>
    <scope>NUCLEOTIDE SEQUENCE [LARGE SCALE GENOMIC DNA]</scope>
    <source>
        <strain evidence="3">DSM 46123</strain>
    </source>
</reference>
<organism evidence="2 3">
    <name type="scientific">Micromonospora inyonensis</name>
    <dbReference type="NCBI Taxonomy" id="47866"/>
    <lineage>
        <taxon>Bacteria</taxon>
        <taxon>Bacillati</taxon>
        <taxon>Actinomycetota</taxon>
        <taxon>Actinomycetes</taxon>
        <taxon>Micromonosporales</taxon>
        <taxon>Micromonosporaceae</taxon>
        <taxon>Micromonospora</taxon>
    </lineage>
</organism>
<sequence length="110" mass="13098">MALFRRRRKPSGDTGPGRAASRADLEHLENFVRTRRGVEAFIEPRTTVTETTVMLIADDGEWTRRRIDSPENARRFAHRLAVPIYDVRLVGYPQRMRDFNERRKRRPERY</sequence>
<name>A0A1C6S0X7_9ACTN</name>
<dbReference type="AlphaFoldDB" id="A0A1C6S0X7"/>
<dbReference type="STRING" id="47866.GA0074694_3568"/>
<protein>
    <submittedName>
        <fullName evidence="2">Uncharacterized protein</fullName>
    </submittedName>
</protein>
<dbReference type="EMBL" id="FMHU01000002">
    <property type="protein sequence ID" value="SCL23149.1"/>
    <property type="molecule type" value="Genomic_DNA"/>
</dbReference>
<evidence type="ECO:0000313" key="2">
    <source>
        <dbReference type="EMBL" id="SCL23149.1"/>
    </source>
</evidence>